<evidence type="ECO:0000256" key="1">
    <source>
        <dbReference type="ARBA" id="ARBA00000085"/>
    </source>
</evidence>
<dbReference type="Gene3D" id="1.10.287.130">
    <property type="match status" value="1"/>
</dbReference>
<evidence type="ECO:0000256" key="5">
    <source>
        <dbReference type="ARBA" id="ARBA00022679"/>
    </source>
</evidence>
<dbReference type="SMART" id="SM00387">
    <property type="entry name" value="HATPase_c"/>
    <property type="match status" value="1"/>
</dbReference>
<dbReference type="SUPFAM" id="SSF55874">
    <property type="entry name" value="ATPase domain of HSP90 chaperone/DNA topoisomerase II/histidine kinase"/>
    <property type="match status" value="1"/>
</dbReference>
<evidence type="ECO:0000259" key="13">
    <source>
        <dbReference type="PROSITE" id="PS50885"/>
    </source>
</evidence>
<dbReference type="InterPro" id="IPR036890">
    <property type="entry name" value="HATPase_C_sf"/>
</dbReference>
<keyword evidence="5" id="KW-0808">Transferase</keyword>
<comment type="subcellular location">
    <subcellularLocation>
        <location evidence="2">Cell membrane</location>
    </subcellularLocation>
</comment>
<protein>
    <recommendedName>
        <fullName evidence="3">histidine kinase</fullName>
        <ecNumber evidence="3">2.7.13.3</ecNumber>
    </recommendedName>
</protein>
<evidence type="ECO:0000256" key="4">
    <source>
        <dbReference type="ARBA" id="ARBA00022553"/>
    </source>
</evidence>
<comment type="catalytic activity">
    <reaction evidence="1">
        <text>ATP + protein L-histidine = ADP + protein N-phospho-L-histidine.</text>
        <dbReference type="EC" id="2.7.13.3"/>
    </reaction>
</comment>
<keyword evidence="9" id="KW-0902">Two-component regulatory system</keyword>
<dbReference type="SMART" id="SM00304">
    <property type="entry name" value="HAMP"/>
    <property type="match status" value="1"/>
</dbReference>
<evidence type="ECO:0000256" key="11">
    <source>
        <dbReference type="SAM" id="Phobius"/>
    </source>
</evidence>
<dbReference type="SUPFAM" id="SSF158472">
    <property type="entry name" value="HAMP domain-like"/>
    <property type="match status" value="1"/>
</dbReference>
<dbReference type="Pfam" id="PF00672">
    <property type="entry name" value="HAMP"/>
    <property type="match status" value="1"/>
</dbReference>
<dbReference type="InterPro" id="IPR003661">
    <property type="entry name" value="HisK_dim/P_dom"/>
</dbReference>
<feature type="transmembrane region" description="Helical" evidence="11">
    <location>
        <begin position="163"/>
        <end position="183"/>
    </location>
</feature>
<dbReference type="Gene3D" id="6.10.340.10">
    <property type="match status" value="1"/>
</dbReference>
<evidence type="ECO:0000259" key="12">
    <source>
        <dbReference type="PROSITE" id="PS50109"/>
    </source>
</evidence>
<dbReference type="CDD" id="cd00082">
    <property type="entry name" value="HisKA"/>
    <property type="match status" value="1"/>
</dbReference>
<dbReference type="Pfam" id="PF00512">
    <property type="entry name" value="HisKA"/>
    <property type="match status" value="1"/>
</dbReference>
<dbReference type="InterPro" id="IPR003594">
    <property type="entry name" value="HATPase_dom"/>
</dbReference>
<dbReference type="Gene3D" id="3.30.565.10">
    <property type="entry name" value="Histidine kinase-like ATPase, C-terminal domain"/>
    <property type="match status" value="1"/>
</dbReference>
<keyword evidence="4" id="KW-0597">Phosphoprotein</keyword>
<dbReference type="PANTHER" id="PTHR45436:SF5">
    <property type="entry name" value="SENSOR HISTIDINE KINASE TRCS"/>
    <property type="match status" value="1"/>
</dbReference>
<dbReference type="PANTHER" id="PTHR45436">
    <property type="entry name" value="SENSOR HISTIDINE KINASE YKOH"/>
    <property type="match status" value="1"/>
</dbReference>
<name>A0A2S6IFE3_9ACTN</name>
<dbReference type="PROSITE" id="PS50109">
    <property type="entry name" value="HIS_KIN"/>
    <property type="match status" value="1"/>
</dbReference>
<dbReference type="CDD" id="cd00075">
    <property type="entry name" value="HATPase"/>
    <property type="match status" value="1"/>
</dbReference>
<organism evidence="14 15">
    <name type="scientific">Kineococcus xinjiangensis</name>
    <dbReference type="NCBI Taxonomy" id="512762"/>
    <lineage>
        <taxon>Bacteria</taxon>
        <taxon>Bacillati</taxon>
        <taxon>Actinomycetota</taxon>
        <taxon>Actinomycetes</taxon>
        <taxon>Kineosporiales</taxon>
        <taxon>Kineosporiaceae</taxon>
        <taxon>Kineococcus</taxon>
    </lineage>
</organism>
<keyword evidence="6 11" id="KW-0812">Transmembrane</keyword>
<gene>
    <name evidence="14" type="ORF">CLV92_11243</name>
</gene>
<keyword evidence="10 11" id="KW-0472">Membrane</keyword>
<dbReference type="GO" id="GO:0005886">
    <property type="term" value="C:plasma membrane"/>
    <property type="evidence" value="ECO:0007669"/>
    <property type="project" value="UniProtKB-SubCell"/>
</dbReference>
<dbReference type="InterPro" id="IPR005467">
    <property type="entry name" value="His_kinase_dom"/>
</dbReference>
<evidence type="ECO:0000256" key="8">
    <source>
        <dbReference type="ARBA" id="ARBA00022989"/>
    </source>
</evidence>
<dbReference type="EMBL" id="PTJD01000012">
    <property type="protein sequence ID" value="PPK92870.1"/>
    <property type="molecule type" value="Genomic_DNA"/>
</dbReference>
<feature type="domain" description="Histidine kinase" evidence="12">
    <location>
        <begin position="244"/>
        <end position="455"/>
    </location>
</feature>
<dbReference type="InterPro" id="IPR003660">
    <property type="entry name" value="HAMP_dom"/>
</dbReference>
<evidence type="ECO:0000256" key="7">
    <source>
        <dbReference type="ARBA" id="ARBA00022777"/>
    </source>
</evidence>
<dbReference type="PRINTS" id="PR00344">
    <property type="entry name" value="BCTRLSENSOR"/>
</dbReference>
<evidence type="ECO:0000256" key="6">
    <source>
        <dbReference type="ARBA" id="ARBA00022692"/>
    </source>
</evidence>
<dbReference type="CDD" id="cd06225">
    <property type="entry name" value="HAMP"/>
    <property type="match status" value="1"/>
</dbReference>
<dbReference type="SUPFAM" id="SSF47384">
    <property type="entry name" value="Homodimeric domain of signal transducing histidine kinase"/>
    <property type="match status" value="1"/>
</dbReference>
<keyword evidence="7 14" id="KW-0418">Kinase</keyword>
<dbReference type="SMART" id="SM00388">
    <property type="entry name" value="HisKA"/>
    <property type="match status" value="1"/>
</dbReference>
<evidence type="ECO:0000313" key="14">
    <source>
        <dbReference type="EMBL" id="PPK92870.1"/>
    </source>
</evidence>
<evidence type="ECO:0000313" key="15">
    <source>
        <dbReference type="Proteomes" id="UP000239485"/>
    </source>
</evidence>
<dbReference type="RefSeq" id="WP_211291173.1">
    <property type="nucleotide sequence ID" value="NZ_PTJD01000012.1"/>
</dbReference>
<keyword evidence="15" id="KW-1185">Reference proteome</keyword>
<dbReference type="Proteomes" id="UP000239485">
    <property type="component" value="Unassembled WGS sequence"/>
</dbReference>
<reference evidence="14 15" key="1">
    <citation type="submission" date="2018-02" db="EMBL/GenBank/DDBJ databases">
        <title>Genomic Encyclopedia of Archaeal and Bacterial Type Strains, Phase II (KMG-II): from individual species to whole genera.</title>
        <authorList>
            <person name="Goeker M."/>
        </authorList>
    </citation>
    <scope>NUCLEOTIDE SEQUENCE [LARGE SCALE GENOMIC DNA]</scope>
    <source>
        <strain evidence="14 15">DSM 22857</strain>
    </source>
</reference>
<evidence type="ECO:0000256" key="9">
    <source>
        <dbReference type="ARBA" id="ARBA00023012"/>
    </source>
</evidence>
<evidence type="ECO:0000256" key="10">
    <source>
        <dbReference type="ARBA" id="ARBA00023136"/>
    </source>
</evidence>
<dbReference type="EC" id="2.7.13.3" evidence="3"/>
<feature type="domain" description="HAMP" evidence="13">
    <location>
        <begin position="184"/>
        <end position="236"/>
    </location>
</feature>
<dbReference type="Pfam" id="PF02518">
    <property type="entry name" value="HATPase_c"/>
    <property type="match status" value="1"/>
</dbReference>
<dbReference type="InterPro" id="IPR004358">
    <property type="entry name" value="Sig_transdc_His_kin-like_C"/>
</dbReference>
<accession>A0A2S6IFE3</accession>
<dbReference type="AlphaFoldDB" id="A0A2S6IFE3"/>
<proteinExistence type="predicted"/>
<dbReference type="InterPro" id="IPR036097">
    <property type="entry name" value="HisK_dim/P_sf"/>
</dbReference>
<comment type="caution">
    <text evidence="14">The sequence shown here is derived from an EMBL/GenBank/DDBJ whole genome shotgun (WGS) entry which is preliminary data.</text>
</comment>
<keyword evidence="8 11" id="KW-1133">Transmembrane helix</keyword>
<dbReference type="InterPro" id="IPR050428">
    <property type="entry name" value="TCS_sensor_his_kinase"/>
</dbReference>
<dbReference type="PROSITE" id="PS50885">
    <property type="entry name" value="HAMP"/>
    <property type="match status" value="1"/>
</dbReference>
<feature type="transmembrane region" description="Helical" evidence="11">
    <location>
        <begin position="12"/>
        <end position="36"/>
    </location>
</feature>
<evidence type="ECO:0000256" key="3">
    <source>
        <dbReference type="ARBA" id="ARBA00012438"/>
    </source>
</evidence>
<evidence type="ECO:0000256" key="2">
    <source>
        <dbReference type="ARBA" id="ARBA00004236"/>
    </source>
</evidence>
<dbReference type="GO" id="GO:0000155">
    <property type="term" value="F:phosphorelay sensor kinase activity"/>
    <property type="evidence" value="ECO:0007669"/>
    <property type="project" value="InterPro"/>
</dbReference>
<sequence>MRGWARGGLRTRVVASFTLGAMALAGLAALLIYGLARGYLVDQRERSAVRQAFADASYVRDGLRTSGFPVSDVLGGVAPPAGAAILVRRDGRWYSTSLEVGDEDLPAGLVGVVEGGEAGTAWASQGRRPVLVVGVPLPAVDAEYYAVTVTSELQSTLDALRTALVAFALLIAAGAGLLSAWAARRAMAPLNAVAGTAARIAGGELGTRLAPTSDPDLATIVGSFNSMVDALEEQIQREARFTADVSHELRSPLTALVTSVDLLQRRRDDLPERSRQVLDLVRRELDRFARTLEDLLELGRLEAGASAGERVDVALGDLVRQALDRCGRPVSLLAAAPGGAAEVVVHVDKQQLSRALVNLVDNAERHGRGLVSVSLRREGAHALVQVDDAGPGVAEEDRQRVFERFARSGSRGSLPGAGLGLSLVAESVHAHGGAVWCEDSPQGGARFVVRLPARARIPRGVPA</sequence>